<dbReference type="EMBL" id="JACHMB010000001">
    <property type="protein sequence ID" value="MBB5783466.1"/>
    <property type="molecule type" value="Genomic_DNA"/>
</dbReference>
<evidence type="ECO:0000313" key="2">
    <source>
        <dbReference type="Proteomes" id="UP000579153"/>
    </source>
</evidence>
<keyword evidence="2" id="KW-1185">Reference proteome</keyword>
<proteinExistence type="predicted"/>
<dbReference type="Proteomes" id="UP000579153">
    <property type="component" value="Unassembled WGS sequence"/>
</dbReference>
<sequence>MLYALCDAFRDDDGLKSNVLGLSAVRPDEENLVLVPVPTFTARVVASILPIYDADYGGVWGCPGVRLHRVGRQLWQLSDIVTNASVHVVVSGHEDPASVYQLKPKSRLLWKTSPGRLTDVEEDTLRFWGSGLDRRRKERDRMLSSLMRRAILLNAVGVTHGGANLYDHAHSDIVIEWCCGSSLSQLAAKLQKSRLLARRESSNGINGTAPDDLGSVTFRPLSHQIGWEDKRPRIIVRRIDLGHPGGPRESAS</sequence>
<comment type="caution">
    <text evidence="1">The sequence shown here is derived from an EMBL/GenBank/DDBJ whole genome shotgun (WGS) entry which is preliminary data.</text>
</comment>
<organism evidence="1 2">
    <name type="scientific">Nonomuraea jabiensis</name>
    <dbReference type="NCBI Taxonomy" id="882448"/>
    <lineage>
        <taxon>Bacteria</taxon>
        <taxon>Bacillati</taxon>
        <taxon>Actinomycetota</taxon>
        <taxon>Actinomycetes</taxon>
        <taxon>Streptosporangiales</taxon>
        <taxon>Streptosporangiaceae</taxon>
        <taxon>Nonomuraea</taxon>
    </lineage>
</organism>
<evidence type="ECO:0000313" key="1">
    <source>
        <dbReference type="EMBL" id="MBB5783466.1"/>
    </source>
</evidence>
<gene>
    <name evidence="1" type="ORF">HD596_010222</name>
</gene>
<dbReference type="RefSeq" id="WP_185076384.1">
    <property type="nucleotide sequence ID" value="NZ_JACHMB010000001.1"/>
</dbReference>
<protein>
    <submittedName>
        <fullName evidence="1">Uncharacterized protein</fullName>
    </submittedName>
</protein>
<accession>A0A7W9GGV3</accession>
<reference evidence="1 2" key="1">
    <citation type="submission" date="2020-08" db="EMBL/GenBank/DDBJ databases">
        <title>Sequencing the genomes of 1000 actinobacteria strains.</title>
        <authorList>
            <person name="Klenk H.-P."/>
        </authorList>
    </citation>
    <scope>NUCLEOTIDE SEQUENCE [LARGE SCALE GENOMIC DNA]</scope>
    <source>
        <strain evidence="1 2">DSM 45507</strain>
    </source>
</reference>
<dbReference type="AlphaFoldDB" id="A0A7W9GGV3"/>
<name>A0A7W9GGV3_9ACTN</name>